<feature type="transmembrane region" description="Helical" evidence="1">
    <location>
        <begin position="6"/>
        <end position="26"/>
    </location>
</feature>
<proteinExistence type="predicted"/>
<dbReference type="OrthoDB" id="59699at2759"/>
<protein>
    <recommendedName>
        <fullName evidence="4">G domain-containing protein</fullName>
    </recommendedName>
</protein>
<sequence length="395" mass="45040">MGNLSGSAGHIYTIFAAFCIITVVGVSDRGRGKHDINHGQTFLGQNERIIIHDSRGFESGEQDTFDEVVNFLSEKRLQPKLADQIHCIWYCISCESDARVLQASEEKFFRDLDNLVGCIPVVVVFTKYDELVSREYSKWYQKNRKKMQRNQISEAEMYNTIRVASENAFANTYEEEWARAINGIRIASQRVANPQDMGEDNDISQICEGYIGVEKLTKLTLQSLQNHDIKNLWVTAQNNSAELNSQQSITKAMELFRTNQAWNAVPIIPVVSAVAFWHAFSECFFKISPIWNVVDYEHLLEKRSTRTQFISAIFDESAWSFLAWRSADVFSIVSAPHTAAILARVVAGITLIHDELFVLQKSKTGRNQEVTSLTVEEMKSVLSKFRKMLLEGEDW</sequence>
<evidence type="ECO:0000313" key="2">
    <source>
        <dbReference type="EMBL" id="KAF1836112.1"/>
    </source>
</evidence>
<dbReference type="Gene3D" id="3.40.50.300">
    <property type="entry name" value="P-loop containing nucleotide triphosphate hydrolases"/>
    <property type="match status" value="1"/>
</dbReference>
<feature type="transmembrane region" description="Helical" evidence="1">
    <location>
        <begin position="261"/>
        <end position="280"/>
    </location>
</feature>
<keyword evidence="3" id="KW-1185">Reference proteome</keyword>
<evidence type="ECO:0000313" key="3">
    <source>
        <dbReference type="Proteomes" id="UP000800040"/>
    </source>
</evidence>
<dbReference type="AlphaFoldDB" id="A0A6A5KK94"/>
<organism evidence="2 3">
    <name type="scientific">Decorospora gaudefroyi</name>
    <dbReference type="NCBI Taxonomy" id="184978"/>
    <lineage>
        <taxon>Eukaryota</taxon>
        <taxon>Fungi</taxon>
        <taxon>Dikarya</taxon>
        <taxon>Ascomycota</taxon>
        <taxon>Pezizomycotina</taxon>
        <taxon>Dothideomycetes</taxon>
        <taxon>Pleosporomycetidae</taxon>
        <taxon>Pleosporales</taxon>
        <taxon>Pleosporineae</taxon>
        <taxon>Pleosporaceae</taxon>
        <taxon>Decorospora</taxon>
    </lineage>
</organism>
<keyword evidence="1" id="KW-1133">Transmembrane helix</keyword>
<dbReference type="InterPro" id="IPR027417">
    <property type="entry name" value="P-loop_NTPase"/>
</dbReference>
<dbReference type="EMBL" id="ML975277">
    <property type="protein sequence ID" value="KAF1836112.1"/>
    <property type="molecule type" value="Genomic_DNA"/>
</dbReference>
<dbReference type="Proteomes" id="UP000800040">
    <property type="component" value="Unassembled WGS sequence"/>
</dbReference>
<name>A0A6A5KK94_9PLEO</name>
<evidence type="ECO:0008006" key="4">
    <source>
        <dbReference type="Google" id="ProtNLM"/>
    </source>
</evidence>
<dbReference type="SUPFAM" id="SSF52540">
    <property type="entry name" value="P-loop containing nucleoside triphosphate hydrolases"/>
    <property type="match status" value="1"/>
</dbReference>
<accession>A0A6A5KK94</accession>
<reference evidence="2" key="1">
    <citation type="submission" date="2020-01" db="EMBL/GenBank/DDBJ databases">
        <authorList>
            <consortium name="DOE Joint Genome Institute"/>
            <person name="Haridas S."/>
            <person name="Albert R."/>
            <person name="Binder M."/>
            <person name="Bloem J."/>
            <person name="Labutti K."/>
            <person name="Salamov A."/>
            <person name="Andreopoulos B."/>
            <person name="Baker S.E."/>
            <person name="Barry K."/>
            <person name="Bills G."/>
            <person name="Bluhm B.H."/>
            <person name="Cannon C."/>
            <person name="Castanera R."/>
            <person name="Culley D.E."/>
            <person name="Daum C."/>
            <person name="Ezra D."/>
            <person name="Gonzalez J.B."/>
            <person name="Henrissat B."/>
            <person name="Kuo A."/>
            <person name="Liang C."/>
            <person name="Lipzen A."/>
            <person name="Lutzoni F."/>
            <person name="Magnuson J."/>
            <person name="Mondo S."/>
            <person name="Nolan M."/>
            <person name="Ohm R."/>
            <person name="Pangilinan J."/>
            <person name="Park H.-J."/>
            <person name="Ramirez L."/>
            <person name="Alfaro M."/>
            <person name="Sun H."/>
            <person name="Tritt A."/>
            <person name="Yoshinaga Y."/>
            <person name="Zwiers L.-H."/>
            <person name="Turgeon B.G."/>
            <person name="Goodwin S.B."/>
            <person name="Spatafora J.W."/>
            <person name="Crous P.W."/>
            <person name="Grigoriev I.V."/>
        </authorList>
    </citation>
    <scope>NUCLEOTIDE SEQUENCE</scope>
    <source>
        <strain evidence="2">P77</strain>
    </source>
</reference>
<gene>
    <name evidence="2" type="ORF">BDW02DRAFT_596646</name>
</gene>
<evidence type="ECO:0000256" key="1">
    <source>
        <dbReference type="SAM" id="Phobius"/>
    </source>
</evidence>
<keyword evidence="1" id="KW-0812">Transmembrane</keyword>
<keyword evidence="1" id="KW-0472">Membrane</keyword>